<organism evidence="1 2">
    <name type="scientific">Campylobacter geochelonis</name>
    <dbReference type="NCBI Taxonomy" id="1780362"/>
    <lineage>
        <taxon>Bacteria</taxon>
        <taxon>Pseudomonadati</taxon>
        <taxon>Campylobacterota</taxon>
        <taxon>Epsilonproteobacteria</taxon>
        <taxon>Campylobacterales</taxon>
        <taxon>Campylobacteraceae</taxon>
        <taxon>Campylobacter</taxon>
    </lineage>
</organism>
<protein>
    <submittedName>
        <fullName evidence="1">Uncharacterized protein</fullName>
    </submittedName>
</protein>
<dbReference type="AlphaFoldDB" id="A0A128EED2"/>
<dbReference type="RefSeq" id="WP_075539984.1">
    <property type="nucleotide sequence ID" value="NZ_CP053844.1"/>
</dbReference>
<name>A0A128EED2_9BACT</name>
<evidence type="ECO:0000313" key="1">
    <source>
        <dbReference type="EMBL" id="CZE46583.1"/>
    </source>
</evidence>
<sequence length="142" mass="16384">MFYGRFFGEINSDFRAVAIIGSVSDDNLIFNIDLKEYDSKFTFGAFNIKKDILKAKHCHLLKMDERDILNTILLYISYERFEGGYFSKGKFIGKNTKNLKFIGICGDIANEMSIKSINLDEIYSSMPKLTSKNGFYVSKFYQ</sequence>
<accession>A0A128EED2</accession>
<dbReference type="Proteomes" id="UP000069632">
    <property type="component" value="Unassembled WGS sequence"/>
</dbReference>
<gene>
    <name evidence="1" type="ORF">ERS672216_00453</name>
</gene>
<keyword evidence="2" id="KW-1185">Reference proteome</keyword>
<proteinExistence type="predicted"/>
<dbReference type="EMBL" id="FIZP01000001">
    <property type="protein sequence ID" value="CZE46583.1"/>
    <property type="molecule type" value="Genomic_DNA"/>
</dbReference>
<evidence type="ECO:0000313" key="2">
    <source>
        <dbReference type="Proteomes" id="UP000069632"/>
    </source>
</evidence>
<dbReference type="OrthoDB" id="9955877at2"/>
<reference evidence="1 2" key="1">
    <citation type="submission" date="2016-02" db="EMBL/GenBank/DDBJ databases">
        <authorList>
            <consortium name="Pathogen Informatics"/>
        </authorList>
    </citation>
    <scope>NUCLEOTIDE SEQUENCE [LARGE SCALE GENOMIC DNA]</scope>
    <source>
        <strain evidence="1 2">RC20</strain>
    </source>
</reference>